<dbReference type="Pfam" id="PF18291">
    <property type="entry name" value="HU-HIG"/>
    <property type="match status" value="1"/>
</dbReference>
<dbReference type="Gene3D" id="4.10.520.10">
    <property type="entry name" value="IHF-like DNA-binding proteins"/>
    <property type="match status" value="1"/>
</dbReference>
<name>A0A1R3T5E6_9BACT</name>
<dbReference type="Proteomes" id="UP000187464">
    <property type="component" value="Chromosome I"/>
</dbReference>
<dbReference type="InterPro" id="IPR005902">
    <property type="entry name" value="HU_DNA-bd_put"/>
</dbReference>
<dbReference type="InterPro" id="IPR041607">
    <property type="entry name" value="HU-HIG"/>
</dbReference>
<reference evidence="4" key="1">
    <citation type="submission" date="2016-08" db="EMBL/GenBank/DDBJ databases">
        <authorList>
            <person name="Wibberg D."/>
        </authorList>
    </citation>
    <scope>NUCLEOTIDE SEQUENCE [LARGE SCALE GENOMIC DNA]</scope>
</reference>
<organism evidence="3 4">
    <name type="scientific">Proteiniphilum saccharofermentans</name>
    <dbReference type="NCBI Taxonomy" id="1642647"/>
    <lineage>
        <taxon>Bacteria</taxon>
        <taxon>Pseudomonadati</taxon>
        <taxon>Bacteroidota</taxon>
        <taxon>Bacteroidia</taxon>
        <taxon>Bacteroidales</taxon>
        <taxon>Dysgonomonadaceae</taxon>
        <taxon>Proteiniphilum</taxon>
    </lineage>
</organism>
<keyword evidence="4" id="KW-1185">Reference proteome</keyword>
<dbReference type="GO" id="GO:0003677">
    <property type="term" value="F:DNA binding"/>
    <property type="evidence" value="ECO:0007669"/>
    <property type="project" value="UniProtKB-KW"/>
</dbReference>
<keyword evidence="1 3" id="KW-0238">DNA-binding</keyword>
<protein>
    <submittedName>
        <fullName evidence="3">DNA-binding protein</fullName>
    </submittedName>
</protein>
<evidence type="ECO:0000259" key="2">
    <source>
        <dbReference type="Pfam" id="PF18291"/>
    </source>
</evidence>
<dbReference type="NCBIfam" id="TIGR01201">
    <property type="entry name" value="HU_rel"/>
    <property type="match status" value="1"/>
</dbReference>
<dbReference type="EMBL" id="LT605205">
    <property type="protein sequence ID" value="SCD19807.1"/>
    <property type="molecule type" value="Genomic_DNA"/>
</dbReference>
<proteinExistence type="predicted"/>
<feature type="domain" description="HU" evidence="2">
    <location>
        <begin position="2"/>
        <end position="123"/>
    </location>
</feature>
<gene>
    <name evidence="3" type="ORF">PSM36_0981</name>
</gene>
<evidence type="ECO:0000313" key="4">
    <source>
        <dbReference type="Proteomes" id="UP000187464"/>
    </source>
</evidence>
<evidence type="ECO:0000256" key="1">
    <source>
        <dbReference type="ARBA" id="ARBA00023125"/>
    </source>
</evidence>
<dbReference type="AlphaFoldDB" id="A0A1R3T5E6"/>
<dbReference type="RefSeq" id="WP_019537774.1">
    <property type="nucleotide sequence ID" value="NZ_LT605205.1"/>
</dbReference>
<dbReference type="InterPro" id="IPR010992">
    <property type="entry name" value="IHF-like_DNA-bd_dom_sf"/>
</dbReference>
<dbReference type="STRING" id="1642647.PSM36_0981"/>
<dbReference type="SUPFAM" id="SSF47729">
    <property type="entry name" value="IHF-like DNA-binding proteins"/>
    <property type="match status" value="1"/>
</dbReference>
<dbReference type="KEGG" id="psac:PSM36_0981"/>
<accession>A0A1R3T5E6</accession>
<sequence length="125" mass="14329">MKYKLIQKPNPLEPKVQRKWYASPVKVGTVNNYQLSKDIAARSPLTRSVVMNVIEKMGDEIPRYLTKGYSVNLSDLGTLRLSLSSEGVDTPEKFSKENIENVRIIFTPSPELKRTLLNVQYERTE</sequence>
<evidence type="ECO:0000313" key="3">
    <source>
        <dbReference type="EMBL" id="SCD19807.1"/>
    </source>
</evidence>